<evidence type="ECO:0000313" key="2">
    <source>
        <dbReference type="EMBL" id="VVC02740.1"/>
    </source>
</evidence>
<name>A0A5E4LL59_9ARCH</name>
<dbReference type="SUPFAM" id="SSF55021">
    <property type="entry name" value="ACT-like"/>
    <property type="match status" value="2"/>
</dbReference>
<feature type="domain" description="ACT" evidence="1">
    <location>
        <begin position="3"/>
        <end position="74"/>
    </location>
</feature>
<gene>
    <name evidence="2" type="ORF">LFW2832_01219</name>
</gene>
<evidence type="ECO:0000259" key="1">
    <source>
        <dbReference type="PROSITE" id="PS51671"/>
    </source>
</evidence>
<organism evidence="2 3">
    <name type="scientific">Candidatus Bilamarchaeum dharawalense</name>
    <dbReference type="NCBI Taxonomy" id="2885759"/>
    <lineage>
        <taxon>Archaea</taxon>
        <taxon>Candidatus Micrarchaeota</taxon>
        <taxon>Candidatus Micrarchaeia</taxon>
        <taxon>Candidatus Anstonellales</taxon>
        <taxon>Candidatus Bilamarchaeaceae</taxon>
        <taxon>Candidatus Bilamarchaeum</taxon>
    </lineage>
</organism>
<reference evidence="2 3" key="1">
    <citation type="submission" date="2019-08" db="EMBL/GenBank/DDBJ databases">
        <authorList>
            <person name="Vazquez-Campos X."/>
        </authorList>
    </citation>
    <scope>NUCLEOTIDE SEQUENCE [LARGE SCALE GENOMIC DNA]</scope>
    <source>
        <strain evidence="2">LFW-283_2</strain>
    </source>
</reference>
<dbReference type="Proteomes" id="UP000789941">
    <property type="component" value="Unassembled WGS sequence"/>
</dbReference>
<dbReference type="InterPro" id="IPR045865">
    <property type="entry name" value="ACT-like_dom_sf"/>
</dbReference>
<protein>
    <submittedName>
        <fullName evidence="2">ACT domain protein</fullName>
    </submittedName>
</protein>
<sequence length="130" mass="13991">MKEITIVASNDVGSLAAVAETLGSVGVNIEAISAYGSDNNAVFRVLTNDVATATRALSKLPQFKITEADTIIYKMINRPGELGKVTRKLANRGISLESVYIVSKKQDYTDVAICPSQKDMAKTREVLGIK</sequence>
<dbReference type="Pfam" id="PF01842">
    <property type="entry name" value="ACT"/>
    <property type="match status" value="1"/>
</dbReference>
<evidence type="ECO:0000313" key="3">
    <source>
        <dbReference type="Proteomes" id="UP000789941"/>
    </source>
</evidence>
<dbReference type="PANTHER" id="PTHR40099:SF1">
    <property type="entry name" value="ACETOLACTATE SYNTHASE, SMALL SUBUNIT"/>
    <property type="match status" value="1"/>
</dbReference>
<dbReference type="InterPro" id="IPR002912">
    <property type="entry name" value="ACT_dom"/>
</dbReference>
<dbReference type="AlphaFoldDB" id="A0A5E4LL59"/>
<proteinExistence type="predicted"/>
<accession>A0A5E4LL59</accession>
<dbReference type="PROSITE" id="PS51671">
    <property type="entry name" value="ACT"/>
    <property type="match status" value="1"/>
</dbReference>
<dbReference type="Gene3D" id="3.30.2130.10">
    <property type="entry name" value="VC0802-like"/>
    <property type="match status" value="1"/>
</dbReference>
<dbReference type="EMBL" id="CABMJJ010000002">
    <property type="protein sequence ID" value="VVC02740.1"/>
    <property type="molecule type" value="Genomic_DNA"/>
</dbReference>
<comment type="caution">
    <text evidence="2">The sequence shown here is derived from an EMBL/GenBank/DDBJ whole genome shotgun (WGS) entry which is preliminary data.</text>
</comment>
<dbReference type="PANTHER" id="PTHR40099">
    <property type="entry name" value="ACETOLACTATE SYNTHASE, SMALL SUBUNIT"/>
    <property type="match status" value="1"/>
</dbReference>